<dbReference type="EMBL" id="FRBR01000009">
    <property type="protein sequence ID" value="SHM05892.1"/>
    <property type="molecule type" value="Genomic_DNA"/>
</dbReference>
<dbReference type="STRING" id="337701.SAMN05444398_10972"/>
<accession>A0A1M7FP49</accession>
<dbReference type="Proteomes" id="UP000183974">
    <property type="component" value="Unassembled WGS sequence"/>
</dbReference>
<dbReference type="AlphaFoldDB" id="A0A1M7FP49"/>
<keyword evidence="3" id="KW-1185">Reference proteome</keyword>
<protein>
    <submittedName>
        <fullName evidence="2">Uncharacterized protein</fullName>
    </submittedName>
</protein>
<evidence type="ECO:0000313" key="2">
    <source>
        <dbReference type="EMBL" id="SHM05892.1"/>
    </source>
</evidence>
<proteinExistence type="predicted"/>
<reference evidence="2 3" key="1">
    <citation type="submission" date="2016-11" db="EMBL/GenBank/DDBJ databases">
        <authorList>
            <person name="Jaros S."/>
            <person name="Januszkiewicz K."/>
            <person name="Wedrychowicz H."/>
        </authorList>
    </citation>
    <scope>NUCLEOTIDE SEQUENCE [LARGE SCALE GENOMIC DNA]</scope>
    <source>
        <strain evidence="2 3">DSM 29589</strain>
    </source>
</reference>
<feature type="transmembrane region" description="Helical" evidence="1">
    <location>
        <begin position="39"/>
        <end position="58"/>
    </location>
</feature>
<gene>
    <name evidence="2" type="ORF">SAMN05444398_10972</name>
</gene>
<keyword evidence="1" id="KW-0812">Transmembrane</keyword>
<evidence type="ECO:0000313" key="3">
    <source>
        <dbReference type="Proteomes" id="UP000183974"/>
    </source>
</evidence>
<sequence>MSFVRPQARAALWRWREGLTGAALLALGLWWALGTFGMLHWLGYALILAGIVLAIAGFQRARFRTIQGGPGIVQVDERQIAYFGPLTGGVVALGEMTRLSLDRAAHPAHWVLSQPGQPDLYIPLTAGGSDLLFDAFATLPGIRTERMLAQMRRDSHDSIVIWQKHTNALH</sequence>
<dbReference type="OrthoDB" id="7851333at2"/>
<feature type="transmembrane region" description="Helical" evidence="1">
    <location>
        <begin position="12"/>
        <end position="33"/>
    </location>
</feature>
<organism evidence="2 3">
    <name type="scientific">Roseovarius pacificus</name>
    <dbReference type="NCBI Taxonomy" id="337701"/>
    <lineage>
        <taxon>Bacteria</taxon>
        <taxon>Pseudomonadati</taxon>
        <taxon>Pseudomonadota</taxon>
        <taxon>Alphaproteobacteria</taxon>
        <taxon>Rhodobacterales</taxon>
        <taxon>Roseobacteraceae</taxon>
        <taxon>Roseovarius</taxon>
    </lineage>
</organism>
<evidence type="ECO:0000256" key="1">
    <source>
        <dbReference type="SAM" id="Phobius"/>
    </source>
</evidence>
<keyword evidence="1" id="KW-1133">Transmembrane helix</keyword>
<dbReference type="RefSeq" id="WP_073035540.1">
    <property type="nucleotide sequence ID" value="NZ_BMLR01000010.1"/>
</dbReference>
<keyword evidence="1" id="KW-0472">Membrane</keyword>
<name>A0A1M7FP49_9RHOB</name>